<dbReference type="PANTHER" id="PTHR21071">
    <property type="entry name" value="UDP-N-ACETYLENOLPYRUVOYLGLUCOSAMINE REDUCTASE"/>
    <property type="match status" value="1"/>
</dbReference>
<gene>
    <name evidence="20" type="primary">murB</name>
    <name evidence="22" type="ordered locus">Fbal_0241</name>
</gene>
<evidence type="ECO:0000256" key="10">
    <source>
        <dbReference type="ARBA" id="ARBA00022630"/>
    </source>
</evidence>
<keyword evidence="15 20" id="KW-0560">Oxidoreductase</keyword>
<dbReference type="KEGG" id="fbl:Fbal_0241"/>
<keyword evidence="17 20" id="KW-0961">Cell wall biogenesis/degradation</keyword>
<dbReference type="GO" id="GO:0005829">
    <property type="term" value="C:cytosol"/>
    <property type="evidence" value="ECO:0007669"/>
    <property type="project" value="TreeGrafter"/>
</dbReference>
<evidence type="ECO:0000256" key="14">
    <source>
        <dbReference type="ARBA" id="ARBA00022984"/>
    </source>
</evidence>
<dbReference type="HAMAP" id="MF_00037">
    <property type="entry name" value="MurB"/>
    <property type="match status" value="1"/>
</dbReference>
<dbReference type="GO" id="GO:0071555">
    <property type="term" value="P:cell wall organization"/>
    <property type="evidence" value="ECO:0007669"/>
    <property type="project" value="UniProtKB-KW"/>
</dbReference>
<dbReference type="PANTHER" id="PTHR21071:SF4">
    <property type="entry name" value="UDP-N-ACETYLENOLPYRUVOYLGLUCOSAMINE REDUCTASE"/>
    <property type="match status" value="1"/>
</dbReference>
<keyword evidence="16 20" id="KW-0131">Cell cycle</keyword>
<sequence length="342" mass="36702">MPASVIFDADLAEHHTFGISVRSRALMVVDSVAALANAYQAEAWRALPKLVVGGGSNLLFTEDFDGLVILNRIAGREVSESADHFHLHLGAGENWHEVVAWSLESGMPGLENLALIPGTVGAAPVQNIGAYGVELADFCEYVDYWDCESAERVRLSAEQCHFGYRESVFKAGLKGRAVVVAVGLKLSKHWQPKLGYGPLSALGVDTTPQAIFDEVCRVRASKLPDPSALGNAGSFFKNPVISETLFSHLQQGHPQIPSYPAGEGQIKVPAGWLIDNAGLKGYQVGDAAVHTEQALVLVNRDKASSAEVTALARHVVATVSERYGIELEPEVRILDAQGKAGW</sequence>
<dbReference type="GO" id="GO:0008762">
    <property type="term" value="F:UDP-N-acetylmuramate dehydrogenase activity"/>
    <property type="evidence" value="ECO:0007669"/>
    <property type="project" value="UniProtKB-UniRule"/>
</dbReference>
<dbReference type="Gene3D" id="3.30.43.10">
    <property type="entry name" value="Uridine Diphospho-n-acetylenolpyruvylglucosamine Reductase, domain 2"/>
    <property type="match status" value="1"/>
</dbReference>
<evidence type="ECO:0000256" key="15">
    <source>
        <dbReference type="ARBA" id="ARBA00023002"/>
    </source>
</evidence>
<keyword evidence="23" id="KW-1185">Reference proteome</keyword>
<keyword evidence="11 20" id="KW-0274">FAD</keyword>
<dbReference type="InterPro" id="IPR016169">
    <property type="entry name" value="FAD-bd_PCMH_sub2"/>
</dbReference>
<accession>E1SLQ6</accession>
<dbReference type="NCBIfam" id="NF000755">
    <property type="entry name" value="PRK00046.1"/>
    <property type="match status" value="1"/>
</dbReference>
<dbReference type="GO" id="GO:0071949">
    <property type="term" value="F:FAD binding"/>
    <property type="evidence" value="ECO:0007669"/>
    <property type="project" value="InterPro"/>
</dbReference>
<dbReference type="UniPathway" id="UPA00219"/>
<dbReference type="NCBIfam" id="NF010478">
    <property type="entry name" value="PRK13903.1"/>
    <property type="match status" value="1"/>
</dbReference>
<evidence type="ECO:0000313" key="23">
    <source>
        <dbReference type="Proteomes" id="UP000006683"/>
    </source>
</evidence>
<dbReference type="InterPro" id="IPR036635">
    <property type="entry name" value="MurB_C_sf"/>
</dbReference>
<evidence type="ECO:0000256" key="5">
    <source>
        <dbReference type="ARBA" id="ARBA00010485"/>
    </source>
</evidence>
<organism evidence="22 23">
    <name type="scientific">Ferrimonas balearica (strain DSM 9799 / CCM 4581 / KCTC 23876 / PAT)</name>
    <dbReference type="NCBI Taxonomy" id="550540"/>
    <lineage>
        <taxon>Bacteria</taxon>
        <taxon>Pseudomonadati</taxon>
        <taxon>Pseudomonadota</taxon>
        <taxon>Gammaproteobacteria</taxon>
        <taxon>Alteromonadales</taxon>
        <taxon>Ferrimonadaceae</taxon>
        <taxon>Ferrimonas</taxon>
    </lineage>
</organism>
<dbReference type="PROSITE" id="PS51387">
    <property type="entry name" value="FAD_PCMH"/>
    <property type="match status" value="1"/>
</dbReference>
<keyword evidence="8 20" id="KW-0963">Cytoplasm</keyword>
<feature type="domain" description="FAD-binding PCMH-type" evidence="21">
    <location>
        <begin position="18"/>
        <end position="189"/>
    </location>
</feature>
<dbReference type="HOGENOM" id="CLU_035304_0_0_6"/>
<dbReference type="GO" id="GO:0051301">
    <property type="term" value="P:cell division"/>
    <property type="evidence" value="ECO:0007669"/>
    <property type="project" value="UniProtKB-KW"/>
</dbReference>
<dbReference type="Pfam" id="PF01565">
    <property type="entry name" value="FAD_binding_4"/>
    <property type="match status" value="1"/>
</dbReference>
<keyword evidence="14 20" id="KW-0573">Peptidoglycan synthesis</keyword>
<dbReference type="SUPFAM" id="SSF56176">
    <property type="entry name" value="FAD-binding/transporter-associated domain-like"/>
    <property type="match status" value="1"/>
</dbReference>
<evidence type="ECO:0000256" key="20">
    <source>
        <dbReference type="HAMAP-Rule" id="MF_00037"/>
    </source>
</evidence>
<dbReference type="GeneID" id="67180483"/>
<comment type="similarity">
    <text evidence="5 20">Belongs to the MurB family.</text>
</comment>
<dbReference type="RefSeq" id="WP_013343761.1">
    <property type="nucleotide sequence ID" value="NC_014541.1"/>
</dbReference>
<evidence type="ECO:0000256" key="13">
    <source>
        <dbReference type="ARBA" id="ARBA00022960"/>
    </source>
</evidence>
<reference evidence="22 23" key="1">
    <citation type="journal article" date="2010" name="Stand. Genomic Sci.">
        <title>Complete genome sequence of Ferrimonas balearica type strain (PAT).</title>
        <authorList>
            <person name="Nolan M."/>
            <person name="Sikorski J."/>
            <person name="Davenport K."/>
            <person name="Lucas S."/>
            <person name="Glavina Del Rio T."/>
            <person name="Tice H."/>
            <person name="Cheng J."/>
            <person name="Goodwin L."/>
            <person name="Pitluck S."/>
            <person name="Liolios K."/>
            <person name="Ivanova N."/>
            <person name="Mavromatis K."/>
            <person name="Ovchinnikova G."/>
            <person name="Pati A."/>
            <person name="Chen A."/>
            <person name="Palaniappan K."/>
            <person name="Land M."/>
            <person name="Hauser L."/>
            <person name="Chang Y."/>
            <person name="Jeffries C."/>
            <person name="Tapia R."/>
            <person name="Brettin T."/>
            <person name="Detter J."/>
            <person name="Han C."/>
            <person name="Yasawong M."/>
            <person name="Rohde M."/>
            <person name="Tindall B."/>
            <person name="Goker M."/>
            <person name="Woyke T."/>
            <person name="Bristow J."/>
            <person name="Eisen J."/>
            <person name="Markowitz V."/>
            <person name="Hugenholtz P."/>
            <person name="Kyrpides N."/>
            <person name="Klenk H."/>
            <person name="Lapidus A."/>
        </authorList>
    </citation>
    <scope>NUCLEOTIDE SEQUENCE [LARGE SCALE GENOMIC DNA]</scope>
    <source>
        <strain evidence="23">DSM 9799 / CCM 4581 / KCTC 23876 / PAT</strain>
    </source>
</reference>
<comment type="subcellular location">
    <subcellularLocation>
        <location evidence="3 20">Cytoplasm</location>
    </subcellularLocation>
</comment>
<evidence type="ECO:0000256" key="12">
    <source>
        <dbReference type="ARBA" id="ARBA00022857"/>
    </source>
</evidence>
<evidence type="ECO:0000256" key="8">
    <source>
        <dbReference type="ARBA" id="ARBA00022490"/>
    </source>
</evidence>
<proteinExistence type="inferred from homology"/>
<evidence type="ECO:0000256" key="9">
    <source>
        <dbReference type="ARBA" id="ARBA00022618"/>
    </source>
</evidence>
<feature type="active site" evidence="20">
    <location>
        <position position="330"/>
    </location>
</feature>
<dbReference type="InterPro" id="IPR036318">
    <property type="entry name" value="FAD-bd_PCMH-like_sf"/>
</dbReference>
<dbReference type="Proteomes" id="UP000006683">
    <property type="component" value="Chromosome"/>
</dbReference>
<dbReference type="Gene3D" id="3.30.465.10">
    <property type="match status" value="1"/>
</dbReference>
<dbReference type="InterPro" id="IPR016166">
    <property type="entry name" value="FAD-bd_PCMH"/>
</dbReference>
<dbReference type="NCBIfam" id="TIGR00179">
    <property type="entry name" value="murB"/>
    <property type="match status" value="1"/>
</dbReference>
<keyword evidence="12 20" id="KW-0521">NADP</keyword>
<evidence type="ECO:0000256" key="18">
    <source>
        <dbReference type="ARBA" id="ARBA00031026"/>
    </source>
</evidence>
<protein>
    <recommendedName>
        <fullName evidence="7 20">UDP-N-acetylenolpyruvoylglucosamine reductase</fullName>
        <ecNumber evidence="6 20">1.3.1.98</ecNumber>
    </recommendedName>
    <alternativeName>
        <fullName evidence="18 20">UDP-N-acetylmuramate dehydrogenase</fullName>
    </alternativeName>
</protein>
<evidence type="ECO:0000313" key="22">
    <source>
        <dbReference type="EMBL" id="ADN74455.1"/>
    </source>
</evidence>
<dbReference type="EMBL" id="CP002209">
    <property type="protein sequence ID" value="ADN74455.1"/>
    <property type="molecule type" value="Genomic_DNA"/>
</dbReference>
<dbReference type="SUPFAM" id="SSF56194">
    <property type="entry name" value="Uridine diphospho-N-Acetylenolpyruvylglucosamine reductase, MurB, C-terminal domain"/>
    <property type="match status" value="1"/>
</dbReference>
<dbReference type="STRING" id="550540.Fbal_0241"/>
<dbReference type="eggNOG" id="COG0812">
    <property type="taxonomic scope" value="Bacteria"/>
</dbReference>
<dbReference type="AlphaFoldDB" id="E1SLQ6"/>
<dbReference type="Gene3D" id="3.90.78.10">
    <property type="entry name" value="UDP-N-acetylenolpyruvoylglucosamine reductase, C-terminal domain"/>
    <property type="match status" value="1"/>
</dbReference>
<keyword evidence="13 20" id="KW-0133">Cell shape</keyword>
<dbReference type="InterPro" id="IPR011601">
    <property type="entry name" value="MurB_C"/>
</dbReference>
<comment type="cofactor">
    <cofactor evidence="1 20">
        <name>FAD</name>
        <dbReference type="ChEBI" id="CHEBI:57692"/>
    </cofactor>
</comment>
<dbReference type="InterPro" id="IPR016167">
    <property type="entry name" value="FAD-bd_PCMH_sub1"/>
</dbReference>
<evidence type="ECO:0000256" key="6">
    <source>
        <dbReference type="ARBA" id="ARBA00012518"/>
    </source>
</evidence>
<comment type="pathway">
    <text evidence="4 20">Cell wall biogenesis; peptidoglycan biosynthesis.</text>
</comment>
<name>E1SLQ6_FERBD</name>
<evidence type="ECO:0000256" key="19">
    <source>
        <dbReference type="ARBA" id="ARBA00048914"/>
    </source>
</evidence>
<keyword evidence="10 20" id="KW-0285">Flavoprotein</keyword>
<evidence type="ECO:0000256" key="11">
    <source>
        <dbReference type="ARBA" id="ARBA00022827"/>
    </source>
</evidence>
<evidence type="ECO:0000256" key="3">
    <source>
        <dbReference type="ARBA" id="ARBA00004496"/>
    </source>
</evidence>
<comment type="catalytic activity">
    <reaction evidence="19 20">
        <text>UDP-N-acetyl-alpha-D-muramate + NADP(+) = UDP-N-acetyl-3-O-(1-carboxyvinyl)-alpha-D-glucosamine + NADPH + H(+)</text>
        <dbReference type="Rhea" id="RHEA:12248"/>
        <dbReference type="ChEBI" id="CHEBI:15378"/>
        <dbReference type="ChEBI" id="CHEBI:57783"/>
        <dbReference type="ChEBI" id="CHEBI:58349"/>
        <dbReference type="ChEBI" id="CHEBI:68483"/>
        <dbReference type="ChEBI" id="CHEBI:70757"/>
        <dbReference type="EC" id="1.3.1.98"/>
    </reaction>
</comment>
<evidence type="ECO:0000259" key="21">
    <source>
        <dbReference type="PROSITE" id="PS51387"/>
    </source>
</evidence>
<evidence type="ECO:0000256" key="7">
    <source>
        <dbReference type="ARBA" id="ARBA00015188"/>
    </source>
</evidence>
<evidence type="ECO:0000256" key="1">
    <source>
        <dbReference type="ARBA" id="ARBA00001974"/>
    </source>
</evidence>
<evidence type="ECO:0000256" key="2">
    <source>
        <dbReference type="ARBA" id="ARBA00003921"/>
    </source>
</evidence>
<keyword evidence="9 20" id="KW-0132">Cell division</keyword>
<dbReference type="GO" id="GO:0009252">
    <property type="term" value="P:peptidoglycan biosynthetic process"/>
    <property type="evidence" value="ECO:0007669"/>
    <property type="project" value="UniProtKB-UniRule"/>
</dbReference>
<dbReference type="EC" id="1.3.1.98" evidence="6 20"/>
<feature type="active site" description="Proton donor" evidence="20">
    <location>
        <position position="234"/>
    </location>
</feature>
<dbReference type="GO" id="GO:0008360">
    <property type="term" value="P:regulation of cell shape"/>
    <property type="evidence" value="ECO:0007669"/>
    <property type="project" value="UniProtKB-KW"/>
</dbReference>
<dbReference type="Pfam" id="PF02873">
    <property type="entry name" value="MurB_C"/>
    <property type="match status" value="1"/>
</dbReference>
<evidence type="ECO:0000256" key="17">
    <source>
        <dbReference type="ARBA" id="ARBA00023316"/>
    </source>
</evidence>
<evidence type="ECO:0000256" key="16">
    <source>
        <dbReference type="ARBA" id="ARBA00023306"/>
    </source>
</evidence>
<dbReference type="InterPro" id="IPR006094">
    <property type="entry name" value="Oxid_FAD_bind_N"/>
</dbReference>
<feature type="active site" evidence="20">
    <location>
        <position position="165"/>
    </location>
</feature>
<evidence type="ECO:0000256" key="4">
    <source>
        <dbReference type="ARBA" id="ARBA00004752"/>
    </source>
</evidence>
<comment type="function">
    <text evidence="2 20">Cell wall formation.</text>
</comment>
<dbReference type="InterPro" id="IPR003170">
    <property type="entry name" value="MurB"/>
</dbReference>